<dbReference type="AlphaFoldDB" id="A0A382HZZ6"/>
<sequence length="36" mass="4105">MINAIDANSTYYLLNKKNKTQIVFIHGVGLNHSIWS</sequence>
<accession>A0A382HZZ6</accession>
<proteinExistence type="predicted"/>
<name>A0A382HZZ6_9ZZZZ</name>
<feature type="non-terminal residue" evidence="1">
    <location>
        <position position="36"/>
    </location>
</feature>
<dbReference type="EMBL" id="UINC01063906">
    <property type="protein sequence ID" value="SVB92031.1"/>
    <property type="molecule type" value="Genomic_DNA"/>
</dbReference>
<protein>
    <recommendedName>
        <fullName evidence="2">Alpha/beta hydrolase</fullName>
    </recommendedName>
</protein>
<gene>
    <name evidence="1" type="ORF">METZ01_LOCUS244885</name>
</gene>
<reference evidence="1" key="1">
    <citation type="submission" date="2018-05" db="EMBL/GenBank/DDBJ databases">
        <authorList>
            <person name="Lanie J.A."/>
            <person name="Ng W.-L."/>
            <person name="Kazmierczak K.M."/>
            <person name="Andrzejewski T.M."/>
            <person name="Davidsen T.M."/>
            <person name="Wayne K.J."/>
            <person name="Tettelin H."/>
            <person name="Glass J.I."/>
            <person name="Rusch D."/>
            <person name="Podicherti R."/>
            <person name="Tsui H.-C.T."/>
            <person name="Winkler M.E."/>
        </authorList>
    </citation>
    <scope>NUCLEOTIDE SEQUENCE</scope>
</reference>
<evidence type="ECO:0008006" key="2">
    <source>
        <dbReference type="Google" id="ProtNLM"/>
    </source>
</evidence>
<organism evidence="1">
    <name type="scientific">marine metagenome</name>
    <dbReference type="NCBI Taxonomy" id="408172"/>
    <lineage>
        <taxon>unclassified sequences</taxon>
        <taxon>metagenomes</taxon>
        <taxon>ecological metagenomes</taxon>
    </lineage>
</organism>
<evidence type="ECO:0000313" key="1">
    <source>
        <dbReference type="EMBL" id="SVB92031.1"/>
    </source>
</evidence>